<comment type="subcellular location">
    <subcellularLocation>
        <location evidence="3">Chromosome</location>
    </subcellularLocation>
    <subcellularLocation>
        <location evidence="2">Nucleus</location>
    </subcellularLocation>
</comment>
<dbReference type="SUPFAM" id="SSF47113">
    <property type="entry name" value="Histone-fold"/>
    <property type="match status" value="1"/>
</dbReference>
<dbReference type="Gene3D" id="1.10.20.10">
    <property type="entry name" value="Histone, subunit A"/>
    <property type="match status" value="1"/>
</dbReference>
<dbReference type="GO" id="GO:0030527">
    <property type="term" value="F:structural constituent of chromatin"/>
    <property type="evidence" value="ECO:0007669"/>
    <property type="project" value="InterPro"/>
</dbReference>
<keyword evidence="7" id="KW-0238">DNA-binding</keyword>
<keyword evidence="9" id="KW-0544">Nucleosome core</keyword>
<reference evidence="10" key="1">
    <citation type="journal article" date="2020" name="BMC">
        <title>Leishmania infection induces a limited differential gene expression in the sand fly midgut.</title>
        <authorList>
            <person name="Coutinho-Abreu I.V."/>
            <person name="Serafim T.D."/>
            <person name="Meneses C."/>
            <person name="Kamhawi S."/>
            <person name="Oliveira F."/>
            <person name="Valenzuela J.G."/>
        </authorList>
    </citation>
    <scope>NUCLEOTIDE SEQUENCE</scope>
    <source>
        <strain evidence="10">Jacobina</strain>
        <tissue evidence="10">Midgut</tissue>
    </source>
</reference>
<dbReference type="GO" id="GO:0003677">
    <property type="term" value="F:DNA binding"/>
    <property type="evidence" value="ECO:0007669"/>
    <property type="project" value="UniProtKB-KW"/>
</dbReference>
<comment type="similarity">
    <text evidence="4">Belongs to the histone H4 family.</text>
</comment>
<sequence>MNSRTACNRLSEHIIGRGKGLGKGGAKKHRKVLRDIIQGITKPAIHHLVRRGGVKRKGFQRRGSLNS</sequence>
<evidence type="ECO:0000256" key="5">
    <source>
        <dbReference type="ARBA" id="ARBA00020836"/>
    </source>
</evidence>
<evidence type="ECO:0000256" key="1">
    <source>
        <dbReference type="ARBA" id="ARBA00002001"/>
    </source>
</evidence>
<dbReference type="PRINTS" id="PR00623">
    <property type="entry name" value="HISTONEH4"/>
</dbReference>
<dbReference type="AlphaFoldDB" id="A0A7G3AEG1"/>
<dbReference type="GO" id="GO:0005634">
    <property type="term" value="C:nucleus"/>
    <property type="evidence" value="ECO:0007669"/>
    <property type="project" value="UniProtKB-SubCell"/>
</dbReference>
<evidence type="ECO:0000256" key="7">
    <source>
        <dbReference type="ARBA" id="ARBA00023125"/>
    </source>
</evidence>
<evidence type="ECO:0000256" key="9">
    <source>
        <dbReference type="ARBA" id="ARBA00023269"/>
    </source>
</evidence>
<dbReference type="InterPro" id="IPR001951">
    <property type="entry name" value="Histone_H4"/>
</dbReference>
<evidence type="ECO:0000256" key="8">
    <source>
        <dbReference type="ARBA" id="ARBA00023242"/>
    </source>
</evidence>
<dbReference type="GO" id="GO:0046982">
    <property type="term" value="F:protein heterodimerization activity"/>
    <property type="evidence" value="ECO:0007669"/>
    <property type="project" value="InterPro"/>
</dbReference>
<evidence type="ECO:0000256" key="3">
    <source>
        <dbReference type="ARBA" id="ARBA00004286"/>
    </source>
</evidence>
<evidence type="ECO:0000256" key="2">
    <source>
        <dbReference type="ARBA" id="ARBA00004123"/>
    </source>
</evidence>
<keyword evidence="8" id="KW-0539">Nucleus</keyword>
<dbReference type="PANTHER" id="PTHR10484">
    <property type="entry name" value="HISTONE H4"/>
    <property type="match status" value="1"/>
</dbReference>
<dbReference type="GO" id="GO:0000786">
    <property type="term" value="C:nucleosome"/>
    <property type="evidence" value="ECO:0007669"/>
    <property type="project" value="UniProtKB-KW"/>
</dbReference>
<comment type="function">
    <text evidence="1">Core component of nucleosome. Nucleosomes wrap and compact DNA into chromatin, limiting DNA accessibility to the cellular machineries which require DNA as a template. Histones thereby play a central role in transcription regulation, DNA repair, DNA replication and chromosomal stability. DNA accessibility is regulated via a complex set of post-translational modifications of histones, also called histone code, and nucleosome remodeling.</text>
</comment>
<proteinExistence type="inferred from homology"/>
<accession>A0A7G3AEG1</accession>
<dbReference type="EMBL" id="GITU01003769">
    <property type="protein sequence ID" value="MBC1172472.1"/>
    <property type="molecule type" value="Transcribed_RNA"/>
</dbReference>
<organism evidence="10">
    <name type="scientific">Lutzomyia longipalpis</name>
    <name type="common">Sand fly</name>
    <dbReference type="NCBI Taxonomy" id="7200"/>
    <lineage>
        <taxon>Eukaryota</taxon>
        <taxon>Metazoa</taxon>
        <taxon>Ecdysozoa</taxon>
        <taxon>Arthropoda</taxon>
        <taxon>Hexapoda</taxon>
        <taxon>Insecta</taxon>
        <taxon>Pterygota</taxon>
        <taxon>Neoptera</taxon>
        <taxon>Endopterygota</taxon>
        <taxon>Diptera</taxon>
        <taxon>Nematocera</taxon>
        <taxon>Psychodoidea</taxon>
        <taxon>Psychodidae</taxon>
        <taxon>Lutzomyia</taxon>
        <taxon>Lutzomyia</taxon>
    </lineage>
</organism>
<dbReference type="InterPro" id="IPR009072">
    <property type="entry name" value="Histone-fold"/>
</dbReference>
<evidence type="ECO:0000256" key="4">
    <source>
        <dbReference type="ARBA" id="ARBA00006564"/>
    </source>
</evidence>
<name>A0A7G3AEG1_LUTLO</name>
<keyword evidence="6" id="KW-0158">Chromosome</keyword>
<evidence type="ECO:0000256" key="6">
    <source>
        <dbReference type="ARBA" id="ARBA00022454"/>
    </source>
</evidence>
<evidence type="ECO:0000313" key="10">
    <source>
        <dbReference type="EMBL" id="MBC1172472.1"/>
    </source>
</evidence>
<protein>
    <recommendedName>
        <fullName evidence="5">Histone H4</fullName>
    </recommendedName>
</protein>